<organism evidence="1 2">
    <name type="scientific">Hydnum rufescens UP504</name>
    <dbReference type="NCBI Taxonomy" id="1448309"/>
    <lineage>
        <taxon>Eukaryota</taxon>
        <taxon>Fungi</taxon>
        <taxon>Dikarya</taxon>
        <taxon>Basidiomycota</taxon>
        <taxon>Agaricomycotina</taxon>
        <taxon>Agaricomycetes</taxon>
        <taxon>Cantharellales</taxon>
        <taxon>Hydnaceae</taxon>
        <taxon>Hydnum</taxon>
    </lineage>
</organism>
<proteinExistence type="predicted"/>
<keyword evidence="2" id="KW-1185">Reference proteome</keyword>
<evidence type="ECO:0000313" key="2">
    <source>
        <dbReference type="Proteomes" id="UP000886523"/>
    </source>
</evidence>
<name>A0A9P6ALU7_9AGAM</name>
<evidence type="ECO:0000313" key="1">
    <source>
        <dbReference type="EMBL" id="KAF9508168.1"/>
    </source>
</evidence>
<dbReference type="Proteomes" id="UP000886523">
    <property type="component" value="Unassembled WGS sequence"/>
</dbReference>
<dbReference type="EMBL" id="MU129064">
    <property type="protein sequence ID" value="KAF9508168.1"/>
    <property type="molecule type" value="Genomic_DNA"/>
</dbReference>
<accession>A0A9P6ALU7</accession>
<protein>
    <submittedName>
        <fullName evidence="1">Uncharacterized protein</fullName>
    </submittedName>
</protein>
<gene>
    <name evidence="1" type="ORF">BS47DRAFT_1488532</name>
</gene>
<reference evidence="1" key="1">
    <citation type="journal article" date="2020" name="Nat. Commun.">
        <title>Large-scale genome sequencing of mycorrhizal fungi provides insights into the early evolution of symbiotic traits.</title>
        <authorList>
            <person name="Miyauchi S."/>
            <person name="Kiss E."/>
            <person name="Kuo A."/>
            <person name="Drula E."/>
            <person name="Kohler A."/>
            <person name="Sanchez-Garcia M."/>
            <person name="Morin E."/>
            <person name="Andreopoulos B."/>
            <person name="Barry K.W."/>
            <person name="Bonito G."/>
            <person name="Buee M."/>
            <person name="Carver A."/>
            <person name="Chen C."/>
            <person name="Cichocki N."/>
            <person name="Clum A."/>
            <person name="Culley D."/>
            <person name="Crous P.W."/>
            <person name="Fauchery L."/>
            <person name="Girlanda M."/>
            <person name="Hayes R.D."/>
            <person name="Keri Z."/>
            <person name="LaButti K."/>
            <person name="Lipzen A."/>
            <person name="Lombard V."/>
            <person name="Magnuson J."/>
            <person name="Maillard F."/>
            <person name="Murat C."/>
            <person name="Nolan M."/>
            <person name="Ohm R.A."/>
            <person name="Pangilinan J."/>
            <person name="Pereira M.F."/>
            <person name="Perotto S."/>
            <person name="Peter M."/>
            <person name="Pfister S."/>
            <person name="Riley R."/>
            <person name="Sitrit Y."/>
            <person name="Stielow J.B."/>
            <person name="Szollosi G."/>
            <person name="Zifcakova L."/>
            <person name="Stursova M."/>
            <person name="Spatafora J.W."/>
            <person name="Tedersoo L."/>
            <person name="Vaario L.M."/>
            <person name="Yamada A."/>
            <person name="Yan M."/>
            <person name="Wang P."/>
            <person name="Xu J."/>
            <person name="Bruns T."/>
            <person name="Baldrian P."/>
            <person name="Vilgalys R."/>
            <person name="Dunand C."/>
            <person name="Henrissat B."/>
            <person name="Grigoriev I.V."/>
            <person name="Hibbett D."/>
            <person name="Nagy L.G."/>
            <person name="Martin F.M."/>
        </authorList>
    </citation>
    <scope>NUCLEOTIDE SEQUENCE</scope>
    <source>
        <strain evidence="1">UP504</strain>
    </source>
</reference>
<comment type="caution">
    <text evidence="1">The sequence shown here is derived from an EMBL/GenBank/DDBJ whole genome shotgun (WGS) entry which is preliminary data.</text>
</comment>
<dbReference type="AlphaFoldDB" id="A0A9P6ALU7"/>
<sequence>MSFRIRSASTAISLSRTVGPWGARVCAESRSAAKTPNLTGLNTATRYLVLRRRRVLYLRLAGAPIEYPDDKRRPPSGSATRLDFVQANKAFPRKSYCNWLIDQIYQSNCTAALETSSARMQSNASGLPPPPPTFPNMETLLIVGSSVIRWATSACVESSNPYRNFGPHWVGA</sequence>